<evidence type="ECO:0000313" key="2">
    <source>
        <dbReference type="Proteomes" id="UP001530293"/>
    </source>
</evidence>
<accession>A0ABD3MBL1</accession>
<dbReference type="AlphaFoldDB" id="A0ABD3MBL1"/>
<dbReference type="InterPro" id="IPR051807">
    <property type="entry name" value="Sec-metab_biosynth-assoc"/>
</dbReference>
<gene>
    <name evidence="1" type="ORF">ACHAWU_006311</name>
</gene>
<dbReference type="SUPFAM" id="SSF54909">
    <property type="entry name" value="Dimeric alpha+beta barrel"/>
    <property type="match status" value="1"/>
</dbReference>
<protein>
    <recommendedName>
        <fullName evidence="3">YCII-related domain-containing protein</fullName>
    </recommendedName>
</protein>
<reference evidence="1 2" key="1">
    <citation type="submission" date="2024-10" db="EMBL/GenBank/DDBJ databases">
        <title>Updated reference genomes for cyclostephanoid diatoms.</title>
        <authorList>
            <person name="Roberts W.R."/>
            <person name="Alverson A.J."/>
        </authorList>
    </citation>
    <scope>NUCLEOTIDE SEQUENCE [LARGE SCALE GENOMIC DNA]</scope>
    <source>
        <strain evidence="1 2">AJA232-27</strain>
    </source>
</reference>
<evidence type="ECO:0000313" key="1">
    <source>
        <dbReference type="EMBL" id="KAL3760313.1"/>
    </source>
</evidence>
<keyword evidence="2" id="KW-1185">Reference proteome</keyword>
<dbReference type="PANTHER" id="PTHR33606:SF3">
    <property type="entry name" value="PROTEIN YCII"/>
    <property type="match status" value="1"/>
</dbReference>
<dbReference type="PANTHER" id="PTHR33606">
    <property type="entry name" value="PROTEIN YCII"/>
    <property type="match status" value="1"/>
</dbReference>
<proteinExistence type="predicted"/>
<name>A0ABD3MBL1_9STRA</name>
<dbReference type="EMBL" id="JALLBG020000189">
    <property type="protein sequence ID" value="KAL3760313.1"/>
    <property type="molecule type" value="Genomic_DNA"/>
</dbReference>
<sequence length="154" mass="15986">MNLLPTLSRASIAAIIAARLSIAPPVTRFAVTAFTPLSQTFCSTSTSRTTPGSMSHLFSSAAAASPAPTRYILSYDYITDVLEKRGPFRDGHLGLAKSMVADGTCISGGPTLPPGEGVPNGDAAEKFVAEDPYVSNGIVTGHTISEWSVLLGSN</sequence>
<evidence type="ECO:0008006" key="3">
    <source>
        <dbReference type="Google" id="ProtNLM"/>
    </source>
</evidence>
<dbReference type="InterPro" id="IPR011008">
    <property type="entry name" value="Dimeric_a/b-barrel"/>
</dbReference>
<organism evidence="1 2">
    <name type="scientific">Discostella pseudostelligera</name>
    <dbReference type="NCBI Taxonomy" id="259834"/>
    <lineage>
        <taxon>Eukaryota</taxon>
        <taxon>Sar</taxon>
        <taxon>Stramenopiles</taxon>
        <taxon>Ochrophyta</taxon>
        <taxon>Bacillariophyta</taxon>
        <taxon>Coscinodiscophyceae</taxon>
        <taxon>Thalassiosirophycidae</taxon>
        <taxon>Stephanodiscales</taxon>
        <taxon>Stephanodiscaceae</taxon>
        <taxon>Discostella</taxon>
    </lineage>
</organism>
<dbReference type="Proteomes" id="UP001530293">
    <property type="component" value="Unassembled WGS sequence"/>
</dbReference>
<comment type="caution">
    <text evidence="1">The sequence shown here is derived from an EMBL/GenBank/DDBJ whole genome shotgun (WGS) entry which is preliminary data.</text>
</comment>
<dbReference type="Gene3D" id="3.30.70.1060">
    <property type="entry name" value="Dimeric alpha+beta barrel"/>
    <property type="match status" value="1"/>
</dbReference>